<name>A0A428WL83_AMYBA</name>
<dbReference type="OrthoDB" id="5419957at2"/>
<keyword evidence="2" id="KW-1185">Reference proteome</keyword>
<gene>
    <name evidence="1" type="ORF">DMA12_18280</name>
</gene>
<reference evidence="1 2" key="1">
    <citation type="submission" date="2018-05" db="EMBL/GenBank/DDBJ databases">
        <title>Evolution of GPA BGCs.</title>
        <authorList>
            <person name="Waglechner N."/>
            <person name="Wright G.D."/>
        </authorList>
    </citation>
    <scope>NUCLEOTIDE SEQUENCE [LARGE SCALE GENOMIC DNA]</scope>
    <source>
        <strain evidence="1 2">DSM 5908</strain>
    </source>
</reference>
<dbReference type="AlphaFoldDB" id="A0A428WL83"/>
<organism evidence="1 2">
    <name type="scientific">Amycolatopsis balhimycina DSM 5908</name>
    <dbReference type="NCBI Taxonomy" id="1081091"/>
    <lineage>
        <taxon>Bacteria</taxon>
        <taxon>Bacillati</taxon>
        <taxon>Actinomycetota</taxon>
        <taxon>Actinomycetes</taxon>
        <taxon>Pseudonocardiales</taxon>
        <taxon>Pseudonocardiaceae</taxon>
        <taxon>Amycolatopsis</taxon>
    </lineage>
</organism>
<evidence type="ECO:0000313" key="1">
    <source>
        <dbReference type="EMBL" id="RSM43818.1"/>
    </source>
</evidence>
<sequence>MSVMATPPESTKISVGQRLRAHAATHWPQAGELQFRYRGAFVYVEAHLPDGTVQPLIRLRYGGSARHWGFGLYLASSDRYENQILPTGFPSGSPEEALDCACRLYLDNPY</sequence>
<proteinExistence type="predicted"/>
<dbReference type="EMBL" id="QHHU01000023">
    <property type="protein sequence ID" value="RSM43818.1"/>
    <property type="molecule type" value="Genomic_DNA"/>
</dbReference>
<comment type="caution">
    <text evidence="1">The sequence shown here is derived from an EMBL/GenBank/DDBJ whole genome shotgun (WGS) entry which is preliminary data.</text>
</comment>
<dbReference type="Proteomes" id="UP000286716">
    <property type="component" value="Unassembled WGS sequence"/>
</dbReference>
<accession>A0A428WL83</accession>
<protein>
    <submittedName>
        <fullName evidence="1">Uncharacterized protein</fullName>
    </submittedName>
</protein>
<evidence type="ECO:0000313" key="2">
    <source>
        <dbReference type="Proteomes" id="UP000286716"/>
    </source>
</evidence>